<reference evidence="2 3" key="1">
    <citation type="submission" date="2021-07" db="EMBL/GenBank/DDBJ databases">
        <title>Paenibacillus radiodurans sp. nov., isolated from the southeastern edge of Tengger Desert.</title>
        <authorList>
            <person name="Zhang G."/>
        </authorList>
    </citation>
    <scope>NUCLEOTIDE SEQUENCE [LARGE SCALE GENOMIC DNA]</scope>
    <source>
        <strain evidence="2 3">CCM 7311</strain>
    </source>
</reference>
<feature type="non-terminal residue" evidence="2">
    <location>
        <position position="1"/>
    </location>
</feature>
<accession>A0ABS7CMK4</accession>
<dbReference type="InterPro" id="IPR000685">
    <property type="entry name" value="RuBisCO_lsu_C"/>
</dbReference>
<proteinExistence type="predicted"/>
<dbReference type="PANTHER" id="PTHR42704:SF17">
    <property type="entry name" value="RIBULOSE BISPHOSPHATE CARBOXYLASE LARGE CHAIN"/>
    <property type="match status" value="1"/>
</dbReference>
<dbReference type="Gene3D" id="3.20.20.110">
    <property type="entry name" value="Ribulose bisphosphate carboxylase, large subunit, C-terminal domain"/>
    <property type="match status" value="1"/>
</dbReference>
<dbReference type="PROSITE" id="PS00157">
    <property type="entry name" value="RUBISCO_LARGE"/>
    <property type="match status" value="1"/>
</dbReference>
<protein>
    <submittedName>
        <fullName evidence="2">Ribulose 1,5-bisphosphate carboxylase</fullName>
    </submittedName>
</protein>
<organism evidence="2 3">
    <name type="scientific">Paenibacillus sepulcri</name>
    <dbReference type="NCBI Taxonomy" id="359917"/>
    <lineage>
        <taxon>Bacteria</taxon>
        <taxon>Bacillati</taxon>
        <taxon>Bacillota</taxon>
        <taxon>Bacilli</taxon>
        <taxon>Bacillales</taxon>
        <taxon>Paenibacillaceae</taxon>
        <taxon>Paenibacillus</taxon>
    </lineage>
</organism>
<dbReference type="InterPro" id="IPR036376">
    <property type="entry name" value="RuBisCO_lsu_C_sf"/>
</dbReference>
<dbReference type="PANTHER" id="PTHR42704">
    <property type="entry name" value="RIBULOSE BISPHOSPHATE CARBOXYLASE"/>
    <property type="match status" value="1"/>
</dbReference>
<dbReference type="InterPro" id="IPR033966">
    <property type="entry name" value="RuBisCO"/>
</dbReference>
<dbReference type="SUPFAM" id="SSF51649">
    <property type="entry name" value="RuBisCo, C-terminal domain"/>
    <property type="match status" value="1"/>
</dbReference>
<feature type="non-terminal residue" evidence="2">
    <location>
        <position position="121"/>
    </location>
</feature>
<sequence length="121" mass="13190">DELHELSGLRLMDLELPQAFADRYPGPKFGIAGTRRLAGVYDRPILGTIVKPSIGLAMEDLQQLVGDMALAGMDFIKDDELNANPPYAPLAVKVKAVMEAVERAADKTGRKLMYAFNITGD</sequence>
<keyword evidence="3" id="KW-1185">Reference proteome</keyword>
<name>A0ABS7CMK4_9BACL</name>
<dbReference type="Proteomes" id="UP001519887">
    <property type="component" value="Unassembled WGS sequence"/>
</dbReference>
<dbReference type="InterPro" id="IPR020878">
    <property type="entry name" value="RuBisCo_large_chain_AS"/>
</dbReference>
<feature type="domain" description="Ribulose bisphosphate carboxylase large subunit C-terminal" evidence="1">
    <location>
        <begin position="30"/>
        <end position="120"/>
    </location>
</feature>
<dbReference type="EMBL" id="JAHZIK010003619">
    <property type="protein sequence ID" value="MBW7462138.1"/>
    <property type="molecule type" value="Genomic_DNA"/>
</dbReference>
<comment type="caution">
    <text evidence="2">The sequence shown here is derived from an EMBL/GenBank/DDBJ whole genome shotgun (WGS) entry which is preliminary data.</text>
</comment>
<evidence type="ECO:0000313" key="3">
    <source>
        <dbReference type="Proteomes" id="UP001519887"/>
    </source>
</evidence>
<evidence type="ECO:0000259" key="1">
    <source>
        <dbReference type="Pfam" id="PF00016"/>
    </source>
</evidence>
<dbReference type="Pfam" id="PF00016">
    <property type="entry name" value="RuBisCO_large"/>
    <property type="match status" value="1"/>
</dbReference>
<evidence type="ECO:0000313" key="2">
    <source>
        <dbReference type="EMBL" id="MBW7462138.1"/>
    </source>
</evidence>
<gene>
    <name evidence="2" type="ORF">K0U00_49625</name>
</gene>